<dbReference type="NCBIfam" id="TIGR01033">
    <property type="entry name" value="YebC/PmpR family DNA-binding transcriptional regulator"/>
    <property type="match status" value="1"/>
</dbReference>
<dbReference type="Gene3D" id="3.30.70.980">
    <property type="match status" value="2"/>
</dbReference>
<evidence type="ECO:0000256" key="5">
    <source>
        <dbReference type="ARBA" id="ARBA00023163"/>
    </source>
</evidence>
<dbReference type="InterPro" id="IPR048300">
    <property type="entry name" value="TACO1_YebC-like_2nd/3rd_dom"/>
</dbReference>
<accession>A0A1M6WA78</accession>
<evidence type="ECO:0000256" key="2">
    <source>
        <dbReference type="ARBA" id="ARBA00022490"/>
    </source>
</evidence>
<name>A0A1M6WA78_9BACT</name>
<comment type="subcellular location">
    <subcellularLocation>
        <location evidence="6">Cytoplasm</location>
    </subcellularLocation>
</comment>
<evidence type="ECO:0000256" key="6">
    <source>
        <dbReference type="HAMAP-Rule" id="MF_00693"/>
    </source>
</evidence>
<evidence type="ECO:0000256" key="1">
    <source>
        <dbReference type="ARBA" id="ARBA00008724"/>
    </source>
</evidence>
<dbReference type="Proteomes" id="UP000183947">
    <property type="component" value="Unassembled WGS sequence"/>
</dbReference>
<dbReference type="OrthoDB" id="9781053at2"/>
<dbReference type="RefSeq" id="WP_073283393.1">
    <property type="nucleotide sequence ID" value="NZ_FRAS01000007.1"/>
</dbReference>
<dbReference type="InterPro" id="IPR002876">
    <property type="entry name" value="Transcrip_reg_TACO1-like"/>
</dbReference>
<dbReference type="Gene3D" id="1.10.10.200">
    <property type="match status" value="1"/>
</dbReference>
<dbReference type="InterPro" id="IPR049083">
    <property type="entry name" value="TACO1_YebC_N"/>
</dbReference>
<evidence type="ECO:0000256" key="3">
    <source>
        <dbReference type="ARBA" id="ARBA00023015"/>
    </source>
</evidence>
<dbReference type="GO" id="GO:0005829">
    <property type="term" value="C:cytosol"/>
    <property type="evidence" value="ECO:0007669"/>
    <property type="project" value="TreeGrafter"/>
</dbReference>
<feature type="domain" description="TACO1/YebC-like N-terminal" evidence="8">
    <location>
        <begin position="4"/>
        <end position="73"/>
    </location>
</feature>
<feature type="domain" description="TACO1/YebC-like second and third" evidence="7">
    <location>
        <begin position="79"/>
        <end position="242"/>
    </location>
</feature>
<keyword evidence="10" id="KW-1185">Reference proteome</keyword>
<organism evidence="9 10">
    <name type="scientific">Hymenobacter psychrotolerans DSM 18569</name>
    <dbReference type="NCBI Taxonomy" id="1121959"/>
    <lineage>
        <taxon>Bacteria</taxon>
        <taxon>Pseudomonadati</taxon>
        <taxon>Bacteroidota</taxon>
        <taxon>Cytophagia</taxon>
        <taxon>Cytophagales</taxon>
        <taxon>Hymenobacteraceae</taxon>
        <taxon>Hymenobacter</taxon>
    </lineage>
</organism>
<dbReference type="FunFam" id="1.10.10.200:FF:000004">
    <property type="entry name" value="Probable transcriptional regulatory protein BSBG_02618"/>
    <property type="match status" value="1"/>
</dbReference>
<dbReference type="HAMAP" id="MF_00693">
    <property type="entry name" value="Transcrip_reg_TACO1"/>
    <property type="match status" value="1"/>
</dbReference>
<dbReference type="PANTHER" id="PTHR12532">
    <property type="entry name" value="TRANSLATIONAL ACTIVATOR OF CYTOCHROME C OXIDASE 1"/>
    <property type="match status" value="1"/>
</dbReference>
<keyword evidence="2 6" id="KW-0963">Cytoplasm</keyword>
<sequence>MGRAFEFRKGRKMKRWDRMSKDFTRIGREIVMAVKESGPNPDTNSRLRTAMQNAKGVNMPKDRVEAAIKRASSKEEKDYQEVVYEGYAPHGVAVVIETATDNPTRTVANVRMYFNRGNGALGTAGSSDYTFTRKGVFKLAAEGLDLDELELELIDAGAEDVYADQEEDEHGAVKEYIVVETAFTDFGQMQKALEEKQLNVVSAQLQRVPNTTVHLEGDQLEEVMNLIEKFEEDDDVQAVYHTLG</sequence>
<protein>
    <recommendedName>
        <fullName evidence="6">Probable transcriptional regulatory protein SAMN02746009_01791</fullName>
    </recommendedName>
</protein>
<dbReference type="NCBIfam" id="NF009044">
    <property type="entry name" value="PRK12378.1"/>
    <property type="match status" value="1"/>
</dbReference>
<gene>
    <name evidence="9" type="ORF">SAMN02746009_01791</name>
</gene>
<dbReference type="Pfam" id="PF01709">
    <property type="entry name" value="Transcrip_reg"/>
    <property type="match status" value="1"/>
</dbReference>
<dbReference type="SUPFAM" id="SSF75625">
    <property type="entry name" value="YebC-like"/>
    <property type="match status" value="1"/>
</dbReference>
<evidence type="ECO:0000313" key="10">
    <source>
        <dbReference type="Proteomes" id="UP000183947"/>
    </source>
</evidence>
<dbReference type="GO" id="GO:0006355">
    <property type="term" value="P:regulation of DNA-templated transcription"/>
    <property type="evidence" value="ECO:0007669"/>
    <property type="project" value="UniProtKB-UniRule"/>
</dbReference>
<proteinExistence type="inferred from homology"/>
<keyword evidence="5 6" id="KW-0804">Transcription</keyword>
<dbReference type="InterPro" id="IPR026564">
    <property type="entry name" value="Transcrip_reg_TACO1-like_dom3"/>
</dbReference>
<evidence type="ECO:0000259" key="7">
    <source>
        <dbReference type="Pfam" id="PF01709"/>
    </source>
</evidence>
<evidence type="ECO:0000256" key="4">
    <source>
        <dbReference type="ARBA" id="ARBA00023125"/>
    </source>
</evidence>
<comment type="similarity">
    <text evidence="1 6">Belongs to the TACO1 family.</text>
</comment>
<evidence type="ECO:0000313" key="9">
    <source>
        <dbReference type="EMBL" id="SHK90597.1"/>
    </source>
</evidence>
<dbReference type="InterPro" id="IPR029072">
    <property type="entry name" value="YebC-like"/>
</dbReference>
<dbReference type="InterPro" id="IPR017856">
    <property type="entry name" value="Integrase-like_N"/>
</dbReference>
<dbReference type="EMBL" id="FRAS01000007">
    <property type="protein sequence ID" value="SHK90597.1"/>
    <property type="molecule type" value="Genomic_DNA"/>
</dbReference>
<dbReference type="AlphaFoldDB" id="A0A1M6WA78"/>
<evidence type="ECO:0000259" key="8">
    <source>
        <dbReference type="Pfam" id="PF20772"/>
    </source>
</evidence>
<dbReference type="GO" id="GO:0003677">
    <property type="term" value="F:DNA binding"/>
    <property type="evidence" value="ECO:0007669"/>
    <property type="project" value="UniProtKB-UniRule"/>
</dbReference>
<dbReference type="Pfam" id="PF20772">
    <property type="entry name" value="TACO1_YebC_N"/>
    <property type="match status" value="1"/>
</dbReference>
<keyword evidence="4 6" id="KW-0238">DNA-binding</keyword>
<dbReference type="PANTHER" id="PTHR12532:SF6">
    <property type="entry name" value="TRANSCRIPTIONAL REGULATORY PROTEIN YEBC-RELATED"/>
    <property type="match status" value="1"/>
</dbReference>
<keyword evidence="3 6" id="KW-0805">Transcription regulation</keyword>
<dbReference type="STRING" id="1121959.SAMN02746009_01791"/>
<reference evidence="10" key="1">
    <citation type="submission" date="2016-11" db="EMBL/GenBank/DDBJ databases">
        <authorList>
            <person name="Varghese N."/>
            <person name="Submissions S."/>
        </authorList>
    </citation>
    <scope>NUCLEOTIDE SEQUENCE [LARGE SCALE GENOMIC DNA]</scope>
    <source>
        <strain evidence="10">DSM 18569</strain>
    </source>
</reference>